<protein>
    <submittedName>
        <fullName evidence="1">Uncharacterized protein</fullName>
    </submittedName>
</protein>
<dbReference type="EMBL" id="KN832007">
    <property type="protein sequence ID" value="KIN99203.1"/>
    <property type="molecule type" value="Genomic_DNA"/>
</dbReference>
<organism evidence="1 2">
    <name type="scientific">Pisolithus tinctorius Marx 270</name>
    <dbReference type="NCBI Taxonomy" id="870435"/>
    <lineage>
        <taxon>Eukaryota</taxon>
        <taxon>Fungi</taxon>
        <taxon>Dikarya</taxon>
        <taxon>Basidiomycota</taxon>
        <taxon>Agaricomycotina</taxon>
        <taxon>Agaricomycetes</taxon>
        <taxon>Agaricomycetidae</taxon>
        <taxon>Boletales</taxon>
        <taxon>Sclerodermatineae</taxon>
        <taxon>Pisolithaceae</taxon>
        <taxon>Pisolithus</taxon>
    </lineage>
</organism>
<reference evidence="2" key="2">
    <citation type="submission" date="2015-01" db="EMBL/GenBank/DDBJ databases">
        <title>Evolutionary Origins and Diversification of the Mycorrhizal Mutualists.</title>
        <authorList>
            <consortium name="DOE Joint Genome Institute"/>
            <consortium name="Mycorrhizal Genomics Consortium"/>
            <person name="Kohler A."/>
            <person name="Kuo A."/>
            <person name="Nagy L.G."/>
            <person name="Floudas D."/>
            <person name="Copeland A."/>
            <person name="Barry K.W."/>
            <person name="Cichocki N."/>
            <person name="Veneault-Fourrey C."/>
            <person name="LaButti K."/>
            <person name="Lindquist E.A."/>
            <person name="Lipzen A."/>
            <person name="Lundell T."/>
            <person name="Morin E."/>
            <person name="Murat C."/>
            <person name="Riley R."/>
            <person name="Ohm R."/>
            <person name="Sun H."/>
            <person name="Tunlid A."/>
            <person name="Henrissat B."/>
            <person name="Grigoriev I.V."/>
            <person name="Hibbett D.S."/>
            <person name="Martin F."/>
        </authorList>
    </citation>
    <scope>NUCLEOTIDE SEQUENCE [LARGE SCALE GENOMIC DNA]</scope>
    <source>
        <strain evidence="2">Marx 270</strain>
    </source>
</reference>
<dbReference type="HOGENOM" id="CLU_2741087_0_0_1"/>
<evidence type="ECO:0000313" key="2">
    <source>
        <dbReference type="Proteomes" id="UP000054217"/>
    </source>
</evidence>
<sequence>MPAGCPLNKESQTPLELSYTLCDCAGSLLDLSSSYAHRWRILSDSHYIRTPVKFLSPKTVHIFMAGSFSCA</sequence>
<reference evidence="1 2" key="1">
    <citation type="submission" date="2014-04" db="EMBL/GenBank/DDBJ databases">
        <authorList>
            <consortium name="DOE Joint Genome Institute"/>
            <person name="Kuo A."/>
            <person name="Kohler A."/>
            <person name="Costa M.D."/>
            <person name="Nagy L.G."/>
            <person name="Floudas D."/>
            <person name="Copeland A."/>
            <person name="Barry K.W."/>
            <person name="Cichocki N."/>
            <person name="Veneault-Fourrey C."/>
            <person name="LaButti K."/>
            <person name="Lindquist E.A."/>
            <person name="Lipzen A."/>
            <person name="Lundell T."/>
            <person name="Morin E."/>
            <person name="Murat C."/>
            <person name="Sun H."/>
            <person name="Tunlid A."/>
            <person name="Henrissat B."/>
            <person name="Grigoriev I.V."/>
            <person name="Hibbett D.S."/>
            <person name="Martin F."/>
            <person name="Nordberg H.P."/>
            <person name="Cantor M.N."/>
            <person name="Hua S.X."/>
        </authorList>
    </citation>
    <scope>NUCLEOTIDE SEQUENCE [LARGE SCALE GENOMIC DNA]</scope>
    <source>
        <strain evidence="1 2">Marx 270</strain>
    </source>
</reference>
<accession>A0A0C3NVE9</accession>
<dbReference type="InParanoid" id="A0A0C3NVE9"/>
<name>A0A0C3NVE9_PISTI</name>
<dbReference type="Proteomes" id="UP000054217">
    <property type="component" value="Unassembled WGS sequence"/>
</dbReference>
<gene>
    <name evidence="1" type="ORF">M404DRAFT_818963</name>
</gene>
<keyword evidence="2" id="KW-1185">Reference proteome</keyword>
<dbReference type="AlphaFoldDB" id="A0A0C3NVE9"/>
<evidence type="ECO:0000313" key="1">
    <source>
        <dbReference type="EMBL" id="KIN99203.1"/>
    </source>
</evidence>
<proteinExistence type="predicted"/>